<evidence type="ECO:0000313" key="1">
    <source>
        <dbReference type="EMBL" id="KXN65457.1"/>
    </source>
</evidence>
<accession>A0A137NRT8</accession>
<proteinExistence type="predicted"/>
<dbReference type="Gene3D" id="3.80.10.10">
    <property type="entry name" value="Ribonuclease Inhibitor"/>
    <property type="match status" value="1"/>
</dbReference>
<gene>
    <name evidence="1" type="ORF">CONCODRAFT_169403</name>
</gene>
<dbReference type="Proteomes" id="UP000070444">
    <property type="component" value="Unassembled WGS sequence"/>
</dbReference>
<dbReference type="EMBL" id="KQ964877">
    <property type="protein sequence ID" value="KXN65457.1"/>
    <property type="molecule type" value="Genomic_DNA"/>
</dbReference>
<protein>
    <recommendedName>
        <fullName evidence="3">RNI-like protein</fullName>
    </recommendedName>
</protein>
<evidence type="ECO:0008006" key="3">
    <source>
        <dbReference type="Google" id="ProtNLM"/>
    </source>
</evidence>
<dbReference type="SUPFAM" id="SSF52047">
    <property type="entry name" value="RNI-like"/>
    <property type="match status" value="1"/>
</dbReference>
<keyword evidence="2" id="KW-1185">Reference proteome</keyword>
<dbReference type="InterPro" id="IPR032675">
    <property type="entry name" value="LRR_dom_sf"/>
</dbReference>
<evidence type="ECO:0000313" key="2">
    <source>
        <dbReference type="Proteomes" id="UP000070444"/>
    </source>
</evidence>
<name>A0A137NRT8_CONC2</name>
<organism evidence="1 2">
    <name type="scientific">Conidiobolus coronatus (strain ATCC 28846 / CBS 209.66 / NRRL 28638)</name>
    <name type="common">Delacroixia coronata</name>
    <dbReference type="NCBI Taxonomy" id="796925"/>
    <lineage>
        <taxon>Eukaryota</taxon>
        <taxon>Fungi</taxon>
        <taxon>Fungi incertae sedis</taxon>
        <taxon>Zoopagomycota</taxon>
        <taxon>Entomophthoromycotina</taxon>
        <taxon>Entomophthoromycetes</taxon>
        <taxon>Entomophthorales</taxon>
        <taxon>Ancylistaceae</taxon>
        <taxon>Conidiobolus</taxon>
    </lineage>
</organism>
<dbReference type="AlphaFoldDB" id="A0A137NRT8"/>
<reference evidence="1 2" key="1">
    <citation type="journal article" date="2015" name="Genome Biol. Evol.">
        <title>Phylogenomic analyses indicate that early fungi evolved digesting cell walls of algal ancestors of land plants.</title>
        <authorList>
            <person name="Chang Y."/>
            <person name="Wang S."/>
            <person name="Sekimoto S."/>
            <person name="Aerts A.L."/>
            <person name="Choi C."/>
            <person name="Clum A."/>
            <person name="LaButti K.M."/>
            <person name="Lindquist E.A."/>
            <person name="Yee Ngan C."/>
            <person name="Ohm R.A."/>
            <person name="Salamov A.A."/>
            <person name="Grigoriev I.V."/>
            <person name="Spatafora J.W."/>
            <person name="Berbee M.L."/>
        </authorList>
    </citation>
    <scope>NUCLEOTIDE SEQUENCE [LARGE SCALE GENOMIC DNA]</scope>
    <source>
        <strain evidence="1 2">NRRL 28638</strain>
    </source>
</reference>
<sequence length="450" mass="52738">MSNAQNNSDQIDWNNIFILDELYPYIDTITLLEFRIMSKFIYQKLRRIVFSKVYLIGENISRYFNSKNLNSKEIKVLENYSGYLGFPYNYFTFEDEIGLGLINNREYGISNKLFEEIGENASFIKVLEVKSVKECFYYLHSTAFTLSNLTSLKLTICTIPLLSILKIGNHLQNLKKLILKSITFIELNKQEISVDLVNFPQSLEYLLIQNTRIERWNYTPKINNLIDPRHPGGPVEVDYFQGIKIPNLKKLRVGNGNSSNFIRKLLKYNTEIEELIFDDFVTKQAVFEQISQTKTLTKFKLLNITPEFPYIAWDTYLPIPELPAITKLELGFQYLNFASNPKFCNISKYFPNLKELTIDLNSLNIEKFDINNFISKNLGFFNSLDVFRIADCPDHELNNPYPINFNWNNFVKTKCLILKLSSLPLSKIDFNVFPDELKEIRKQCKMWKLE</sequence>